<dbReference type="Proteomes" id="UP000028933">
    <property type="component" value="Chromosome"/>
</dbReference>
<dbReference type="KEGG" id="eao:BD94_3212"/>
<reference evidence="1" key="1">
    <citation type="journal article" date="2013" name="Lancet">
        <title>First case of E anophelis outbreak in an intensive-care unit.</title>
        <authorList>
            <person name="Teo J."/>
            <person name="Tan S.Y."/>
            <person name="Tay M."/>
            <person name="Ding Y."/>
            <person name="Kjelleberg S."/>
            <person name="Givskov M."/>
            <person name="Lin R.T."/>
            <person name="Yang L."/>
        </authorList>
    </citation>
    <scope>NUCLEOTIDE SEQUENCE [LARGE SCALE GENOMIC DNA]</scope>
    <source>
        <strain evidence="1">NUHP1</strain>
    </source>
</reference>
<accession>A0A077EHQ2</accession>
<evidence type="ECO:0000313" key="2">
    <source>
        <dbReference type="Proteomes" id="UP000028933"/>
    </source>
</evidence>
<organism evidence="1 2">
    <name type="scientific">Elizabethkingia anophelis NUHP1</name>
    <dbReference type="NCBI Taxonomy" id="1338011"/>
    <lineage>
        <taxon>Bacteria</taxon>
        <taxon>Pseudomonadati</taxon>
        <taxon>Bacteroidota</taxon>
        <taxon>Flavobacteriia</taxon>
        <taxon>Flavobacteriales</taxon>
        <taxon>Weeksellaceae</taxon>
        <taxon>Elizabethkingia</taxon>
    </lineage>
</organism>
<gene>
    <name evidence="1" type="ORF">BD94_3212</name>
</gene>
<dbReference type="EMBL" id="CP007547">
    <property type="protein sequence ID" value="AIL46987.1"/>
    <property type="molecule type" value="Genomic_DNA"/>
</dbReference>
<evidence type="ECO:0000313" key="1">
    <source>
        <dbReference type="EMBL" id="AIL46987.1"/>
    </source>
</evidence>
<dbReference type="HOGENOM" id="CLU_3327433_0_0_10"/>
<proteinExistence type="predicted"/>
<protein>
    <submittedName>
        <fullName evidence="1">Uncharacterized protein</fullName>
    </submittedName>
</protein>
<sequence>MTATKCAWATKNVEIKKPQLLGCGSFVIASEKDSFILL</sequence>
<name>A0A077EHQ2_9FLAO</name>
<reference evidence="1" key="2">
    <citation type="journal article" date="2015" name="Genome Biol. Evol.">
        <title>Complete Genome Sequence and Transcriptomic Analysis of the Novel Pathogen Elizabethkingia anophelis in Response to Oxidative Stress.</title>
        <authorList>
            <person name="Li Y."/>
            <person name="Liu Y."/>
            <person name="Chew S.C."/>
            <person name="Tay M."/>
            <person name="Salido M.M."/>
            <person name="Teo J."/>
            <person name="Lauro F.M."/>
            <person name="Givskov M."/>
            <person name="Yang L."/>
        </authorList>
    </citation>
    <scope>NUCLEOTIDE SEQUENCE</scope>
    <source>
        <strain evidence="1">NUHP1</strain>
    </source>
</reference>
<dbReference type="AlphaFoldDB" id="A0A077EHQ2"/>